<evidence type="ECO:0000259" key="1">
    <source>
        <dbReference type="Pfam" id="PF14214"/>
    </source>
</evidence>
<gene>
    <name evidence="2" type="ORF">NOO_LOCUS10916</name>
</gene>
<dbReference type="InterPro" id="IPR025476">
    <property type="entry name" value="Helitron_helicase-like"/>
</dbReference>
<evidence type="ECO:0000313" key="3">
    <source>
        <dbReference type="Proteomes" id="UP000271087"/>
    </source>
</evidence>
<reference evidence="4" key="1">
    <citation type="submission" date="2016-06" db="UniProtKB">
        <authorList>
            <consortium name="WormBaseParasite"/>
        </authorList>
    </citation>
    <scope>IDENTIFICATION</scope>
</reference>
<dbReference type="Proteomes" id="UP000271087">
    <property type="component" value="Unassembled WGS sequence"/>
</dbReference>
<dbReference type="PANTHER" id="PTHR45786">
    <property type="entry name" value="DNA BINDING PROTEIN-LIKE"/>
    <property type="match status" value="1"/>
</dbReference>
<reference evidence="2 3" key="2">
    <citation type="submission" date="2018-08" db="EMBL/GenBank/DDBJ databases">
        <authorList>
            <person name="Laetsch R D."/>
            <person name="Stevens L."/>
            <person name="Kumar S."/>
            <person name="Blaxter L. M."/>
        </authorList>
    </citation>
    <scope>NUCLEOTIDE SEQUENCE [LARGE SCALE GENOMIC DNA]</scope>
</reference>
<dbReference type="WBParaSite" id="nOo.2.0.1.t10916-RA">
    <property type="protein sequence ID" value="nOo.2.0.1.t10916-RA"/>
    <property type="gene ID" value="nOo.2.0.1.g10916"/>
</dbReference>
<organism evidence="4">
    <name type="scientific">Onchocerca ochengi</name>
    <name type="common">Filarial nematode worm</name>
    <dbReference type="NCBI Taxonomy" id="42157"/>
    <lineage>
        <taxon>Eukaryota</taxon>
        <taxon>Metazoa</taxon>
        <taxon>Ecdysozoa</taxon>
        <taxon>Nematoda</taxon>
        <taxon>Chromadorea</taxon>
        <taxon>Rhabditida</taxon>
        <taxon>Spirurina</taxon>
        <taxon>Spiruromorpha</taxon>
        <taxon>Filarioidea</taxon>
        <taxon>Onchocercidae</taxon>
        <taxon>Onchocerca</taxon>
    </lineage>
</organism>
<accession>A0A182ERZ8</accession>
<keyword evidence="3" id="KW-1185">Reference proteome</keyword>
<evidence type="ECO:0000313" key="4">
    <source>
        <dbReference type="WBParaSite" id="nOo.2.0.1.t10916-RA"/>
    </source>
</evidence>
<dbReference type="EMBL" id="UYRW01006871">
    <property type="protein sequence ID" value="VDM94643.1"/>
    <property type="molecule type" value="Genomic_DNA"/>
</dbReference>
<dbReference type="STRING" id="42157.A0A182ERZ8"/>
<proteinExistence type="predicted"/>
<dbReference type="PANTHER" id="PTHR45786:SF74">
    <property type="entry name" value="ATP-DEPENDENT DNA HELICASE"/>
    <property type="match status" value="1"/>
</dbReference>
<evidence type="ECO:0000313" key="2">
    <source>
        <dbReference type="EMBL" id="VDM94643.1"/>
    </source>
</evidence>
<protein>
    <submittedName>
        <fullName evidence="4">Helitron_like_N domain-containing protein</fullName>
    </submittedName>
</protein>
<dbReference type="Pfam" id="PF14214">
    <property type="entry name" value="Helitron_like_N"/>
    <property type="match status" value="1"/>
</dbReference>
<name>A0A182ERZ8_ONCOC</name>
<sequence>METERLIFIHLNQTNFRSEEYIHLRDAVVNDGNTTNIGRLTILPSSYAGNPRHMHEYAQDAIAYIRQYGRSDLFITLTCNSAWEDIQNLLLPRQSTMDRHDNTARVFRQKLKSQMNFITKHEVFGSLDLKKSTKNGDKLAIMYMRNGDIEVDNRWVVPYSSVLLKEYKAHINAKYGSVLSIKYICKYVNKGNDMAIFGVQPEKSDRNAVLHIDEIAQYQTGRYISSNESVWRIFSFPIYERSPALVHLAVYLENGQRVYFSAENVQQIALNPPATTLTAFFALYHKNHLRKHCYIRKCLHITHGMRVANHLNDANEANQLTDKEAYSEKPR</sequence>
<dbReference type="AlphaFoldDB" id="A0A182ERZ8"/>
<dbReference type="OrthoDB" id="10055660at2759"/>
<feature type="domain" description="Helitron helicase-like" evidence="1">
    <location>
        <begin position="1"/>
        <end position="127"/>
    </location>
</feature>